<dbReference type="PIRSF" id="PIRSF037037">
    <property type="entry name" value="Kelch-like_protein_gigaxonin"/>
    <property type="match status" value="1"/>
</dbReference>
<reference evidence="7" key="1">
    <citation type="submission" date="2015-01" db="EMBL/GenBank/DDBJ databases">
        <authorList>
            <person name="Aksoy S."/>
            <person name="Warren W."/>
            <person name="Wilson R.K."/>
        </authorList>
    </citation>
    <scope>NUCLEOTIDE SEQUENCE [LARGE SCALE GENOMIC DNA]</scope>
    <source>
        <strain evidence="7">IAEA</strain>
    </source>
</reference>
<dbReference type="InterPro" id="IPR017096">
    <property type="entry name" value="BTB-kelch_protein"/>
</dbReference>
<dbReference type="Pfam" id="PF01344">
    <property type="entry name" value="Kelch_1"/>
    <property type="match status" value="3"/>
</dbReference>
<organism evidence="6 7">
    <name type="scientific">Glossina palpalis gambiensis</name>
    <dbReference type="NCBI Taxonomy" id="67801"/>
    <lineage>
        <taxon>Eukaryota</taxon>
        <taxon>Metazoa</taxon>
        <taxon>Ecdysozoa</taxon>
        <taxon>Arthropoda</taxon>
        <taxon>Hexapoda</taxon>
        <taxon>Insecta</taxon>
        <taxon>Pterygota</taxon>
        <taxon>Neoptera</taxon>
        <taxon>Endopterygota</taxon>
        <taxon>Diptera</taxon>
        <taxon>Brachycera</taxon>
        <taxon>Muscomorpha</taxon>
        <taxon>Hippoboscoidea</taxon>
        <taxon>Glossinidae</taxon>
        <taxon>Glossina</taxon>
    </lineage>
</organism>
<dbReference type="Gene3D" id="2.120.10.80">
    <property type="entry name" value="Kelch-type beta propeller"/>
    <property type="match status" value="2"/>
</dbReference>
<dbReference type="InterPro" id="IPR011333">
    <property type="entry name" value="SKP1/BTB/POZ_sf"/>
</dbReference>
<dbReference type="EMBL" id="JXJN01022638">
    <property type="status" value="NOT_ANNOTATED_CDS"/>
    <property type="molecule type" value="Genomic_DNA"/>
</dbReference>
<reference evidence="6" key="2">
    <citation type="submission" date="2020-05" db="UniProtKB">
        <authorList>
            <consortium name="EnsemblMetazoa"/>
        </authorList>
    </citation>
    <scope>IDENTIFICATION</scope>
    <source>
        <strain evidence="6">IAEA</strain>
    </source>
</reference>
<protein>
    <recommendedName>
        <fullName evidence="1">Kelch-like protein diablo</fullName>
    </recommendedName>
</protein>
<accession>A0A1B0BYH2</accession>
<name>A0A1B0BYH2_9MUSC</name>
<evidence type="ECO:0000313" key="6">
    <source>
        <dbReference type="EnsemblMetazoa" id="GPPI044248-PA"/>
    </source>
</evidence>
<dbReference type="AlphaFoldDB" id="A0A1B0BYH2"/>
<dbReference type="GO" id="GO:0003779">
    <property type="term" value="F:actin binding"/>
    <property type="evidence" value="ECO:0007669"/>
    <property type="project" value="UniProtKB-KW"/>
</dbReference>
<comment type="function">
    <text evidence="4">Probable substrate-specific adapter of an E3 ubiquitin-protein ligase complex which mediates the ubiquitination and subsequent proteasomal degradation of target proteins. May have a role in synapse differentiation and growth.</text>
</comment>
<dbReference type="SMART" id="SM00225">
    <property type="entry name" value="BTB"/>
    <property type="match status" value="1"/>
</dbReference>
<dbReference type="SMART" id="SM00875">
    <property type="entry name" value="BACK"/>
    <property type="match status" value="1"/>
</dbReference>
<dbReference type="InterPro" id="IPR011705">
    <property type="entry name" value="BACK"/>
</dbReference>
<dbReference type="PANTHER" id="PTHR45632:SF30">
    <property type="entry name" value="BTB DOMAIN-CONTAINING PROTEIN"/>
    <property type="match status" value="1"/>
</dbReference>
<keyword evidence="3" id="KW-0677">Repeat</keyword>
<dbReference type="FunFam" id="1.25.40.420:FF:000001">
    <property type="entry name" value="Kelch-like family member 12"/>
    <property type="match status" value="1"/>
</dbReference>
<dbReference type="InterPro" id="IPR000210">
    <property type="entry name" value="BTB/POZ_dom"/>
</dbReference>
<dbReference type="InterPro" id="IPR006652">
    <property type="entry name" value="Kelch_1"/>
</dbReference>
<dbReference type="SUPFAM" id="SSF54695">
    <property type="entry name" value="POZ domain"/>
    <property type="match status" value="1"/>
</dbReference>
<dbReference type="Pfam" id="PF07707">
    <property type="entry name" value="BACK"/>
    <property type="match status" value="1"/>
</dbReference>
<evidence type="ECO:0000256" key="4">
    <source>
        <dbReference type="ARBA" id="ARBA00043912"/>
    </source>
</evidence>
<evidence type="ECO:0000259" key="5">
    <source>
        <dbReference type="PROSITE" id="PS50097"/>
    </source>
</evidence>
<dbReference type="SUPFAM" id="SSF50965">
    <property type="entry name" value="Galactose oxidase, central domain"/>
    <property type="match status" value="1"/>
</dbReference>
<dbReference type="UniPathway" id="UPA00143"/>
<dbReference type="PROSITE" id="PS50097">
    <property type="entry name" value="BTB"/>
    <property type="match status" value="1"/>
</dbReference>
<dbReference type="SMART" id="SM00612">
    <property type="entry name" value="Kelch"/>
    <property type="match status" value="4"/>
</dbReference>
<evidence type="ECO:0000256" key="2">
    <source>
        <dbReference type="ARBA" id="ARBA00022441"/>
    </source>
</evidence>
<evidence type="ECO:0000256" key="1">
    <source>
        <dbReference type="ARBA" id="ARBA00013699"/>
    </source>
</evidence>
<dbReference type="VEuPathDB" id="VectorBase:GPPI044248"/>
<dbReference type="InterPro" id="IPR015915">
    <property type="entry name" value="Kelch-typ_b-propeller"/>
</dbReference>
<sequence length="569" mass="65646">MIAESANAAEQFVEEKCTNFDYGNAFLHKLNKMRIDQENCDFSLEVDGETLYVHRVVLAVASPYFAAMFRNNTKEKAMGSMKLEDNDATAVKTIIDYIYSGEMTLSEENVQFVFLTGDYFQIEWIKRKCVEFFKSKLTLTNCFQMRRLVDKPPFEELYECSHNYILKHFDKLIHKEELLRLSFEEIEELVKDDGLAVAFEDNAFKAIMKWVKHDLEKRKGYLAELMSHMRLPFIRNEFLRDHVINETLLKNDSHGNQFLPQLCTYHLTSTSQRSSQTRKNIPKNRNARFHILFSGGEDIKTGWPQRKCRVFNVSNSKICSITDMVDRRNGNSVISLNDVVYSVGGYDKDVLESAEYYDQVNRKWIHIEPMNRGRVYFGICAHNSLIYAIGGAHLSSVESYNASTGKWYACPNTPVAYEWWCRATVVENSIYSLGRGTDGVTSCIRFDPREGRWYKLNEIPGRPLNGFELFSYDRSLFFIGKKCARLDIRSNKWDSMLSMLSQRFYYSAAVIADDIYVFGGGLNVGSRVEHIKTVERYNIHNNEWTTVDTIEVESFGGAAALISGDINLD</sequence>
<dbReference type="GO" id="GO:0016567">
    <property type="term" value="P:protein ubiquitination"/>
    <property type="evidence" value="ECO:0007669"/>
    <property type="project" value="UniProtKB-UniPathway"/>
</dbReference>
<keyword evidence="7" id="KW-1185">Reference proteome</keyword>
<evidence type="ECO:0000256" key="3">
    <source>
        <dbReference type="ARBA" id="ARBA00022737"/>
    </source>
</evidence>
<dbReference type="Gene3D" id="1.25.40.420">
    <property type="match status" value="1"/>
</dbReference>
<dbReference type="EnsemblMetazoa" id="GPPI044248-RA">
    <property type="protein sequence ID" value="GPPI044248-PA"/>
    <property type="gene ID" value="GPPI044248"/>
</dbReference>
<dbReference type="STRING" id="67801.A0A1B0BYH2"/>
<dbReference type="Gene3D" id="3.30.710.10">
    <property type="entry name" value="Potassium Channel Kv1.1, Chain A"/>
    <property type="match status" value="1"/>
</dbReference>
<feature type="domain" description="BTB" evidence="5">
    <location>
        <begin position="40"/>
        <end position="107"/>
    </location>
</feature>
<dbReference type="InterPro" id="IPR011043">
    <property type="entry name" value="Gal_Oxase/kelch_b-propeller"/>
</dbReference>
<dbReference type="PANTHER" id="PTHR45632">
    <property type="entry name" value="LD33804P"/>
    <property type="match status" value="1"/>
</dbReference>
<proteinExistence type="predicted"/>
<keyword evidence="2" id="KW-0880">Kelch repeat</keyword>
<dbReference type="Proteomes" id="UP000092460">
    <property type="component" value="Unassembled WGS sequence"/>
</dbReference>
<dbReference type="Pfam" id="PF00651">
    <property type="entry name" value="BTB"/>
    <property type="match status" value="1"/>
</dbReference>
<evidence type="ECO:0000313" key="7">
    <source>
        <dbReference type="Proteomes" id="UP000092460"/>
    </source>
</evidence>